<reference evidence="6 7" key="2">
    <citation type="journal article" date="2021" name="J. Hered.">
        <title>Feather Gene Expression Elucidates the Developmental Basis of Plumage Iridescence in African Starlings.</title>
        <authorList>
            <person name="Rubenstein D.R."/>
            <person name="Corvelo A."/>
            <person name="MacManes M.D."/>
            <person name="Maia R."/>
            <person name="Narzisi G."/>
            <person name="Rousaki A."/>
            <person name="Vandenabeele P."/>
            <person name="Shawkey M.D."/>
            <person name="Solomon J."/>
        </authorList>
    </citation>
    <scope>NUCLEOTIDE SEQUENCE [LARGE SCALE GENOMIC DNA]</scope>
    <source>
        <strain evidence="6">SS15</strain>
    </source>
</reference>
<keyword evidence="2" id="KW-0677">Repeat</keyword>
<reference evidence="5" key="1">
    <citation type="submission" date="2020-10" db="EMBL/GenBank/DDBJ databases">
        <title>Feather gene expression reveals the developmental basis of iridescence in African starlings.</title>
        <authorList>
            <person name="Rubenstein D.R."/>
        </authorList>
    </citation>
    <scope>NUCLEOTIDE SEQUENCE</scope>
    <source>
        <strain evidence="5">SS15</strain>
        <tissue evidence="5">Liver</tissue>
    </source>
</reference>
<dbReference type="Pfam" id="PF00630">
    <property type="entry name" value="Filamin"/>
    <property type="match status" value="2"/>
</dbReference>
<comment type="similarity">
    <text evidence="1">Belongs to the filamin family.</text>
</comment>
<feature type="signal peptide" evidence="4">
    <location>
        <begin position="1"/>
        <end position="19"/>
    </location>
</feature>
<dbReference type="InterPro" id="IPR014756">
    <property type="entry name" value="Ig_E-set"/>
</dbReference>
<evidence type="ECO:0000313" key="5">
    <source>
        <dbReference type="EMBL" id="KAG0114818.1"/>
    </source>
</evidence>
<dbReference type="SUPFAM" id="SSF81296">
    <property type="entry name" value="E set domains"/>
    <property type="match status" value="2"/>
</dbReference>
<dbReference type="SMART" id="SM00557">
    <property type="entry name" value="IG_FLMN"/>
    <property type="match status" value="2"/>
</dbReference>
<evidence type="ECO:0000313" key="6">
    <source>
        <dbReference type="EMBL" id="KAI1239597.1"/>
    </source>
</evidence>
<keyword evidence="4" id="KW-0732">Signal</keyword>
<protein>
    <submittedName>
        <fullName evidence="5">Uncharacterized protein</fullName>
    </submittedName>
</protein>
<dbReference type="InterPro" id="IPR001298">
    <property type="entry name" value="Filamin/ABP280_rpt"/>
</dbReference>
<dbReference type="PANTHER" id="PTHR38537:SF8">
    <property type="entry name" value="FILAMIN-A"/>
    <property type="match status" value="1"/>
</dbReference>
<name>A0A835NGR8_9PASS</name>
<evidence type="ECO:0000256" key="4">
    <source>
        <dbReference type="SAM" id="SignalP"/>
    </source>
</evidence>
<dbReference type="Gene3D" id="2.60.40.10">
    <property type="entry name" value="Immunoglobulins"/>
    <property type="match status" value="2"/>
</dbReference>
<dbReference type="EMBL" id="JADDUC020000005">
    <property type="protein sequence ID" value="KAI1239597.1"/>
    <property type="molecule type" value="Genomic_DNA"/>
</dbReference>
<dbReference type="InterPro" id="IPR013783">
    <property type="entry name" value="Ig-like_fold"/>
</dbReference>
<sequence length="311" mass="32138">MCPPDLHLSLCLLTPTCSCVPPEPLVSLCLQVVASGPGLKGGRVGVPAPFSIATQGAGSGGLGLTVEGPCEAKIECQDNGDGSCAVSYLPTAPGEYHINILFAGRHIPGSPFTAAVTAPFDPAKVTASGPGLERGRAGEAAAFSVDCSQAGEAELTIEIRSEAGVKAEVLVQNNRDGTYAITYTPACAGAYTITINYGGLPVPNCPVRVTVDPAVDTSSVKVYGKGVEPRGEAARHRTSFPWVGISFSPGTSHPRGHLFLLGTPVDTTTGISFLWVSPWAPHPCGYPFCVNIPTHRHSSPMGIPSPWVPLG</sequence>
<dbReference type="FunFam" id="2.60.40.10:FF:000140">
    <property type="entry name" value="FiLamiN (Actin binding protein) homolog"/>
    <property type="match status" value="1"/>
</dbReference>
<feature type="repeat" description="Filamin" evidence="3">
    <location>
        <begin position="31"/>
        <end position="116"/>
    </location>
</feature>
<dbReference type="FunFam" id="2.60.40.10:FF:000168">
    <property type="entry name" value="filamin-C isoform X2"/>
    <property type="match status" value="1"/>
</dbReference>
<evidence type="ECO:0000256" key="3">
    <source>
        <dbReference type="PROSITE-ProRule" id="PRU00087"/>
    </source>
</evidence>
<comment type="caution">
    <text evidence="5">The sequence shown here is derived from an EMBL/GenBank/DDBJ whole genome shotgun (WGS) entry which is preliminary data.</text>
</comment>
<dbReference type="AlphaFoldDB" id="A0A835NGR8"/>
<evidence type="ECO:0000313" key="7">
    <source>
        <dbReference type="Proteomes" id="UP000618051"/>
    </source>
</evidence>
<dbReference type="PROSITE" id="PS50194">
    <property type="entry name" value="FILAMIN_REPEAT"/>
    <property type="match status" value="2"/>
</dbReference>
<keyword evidence="7" id="KW-1185">Reference proteome</keyword>
<dbReference type="Proteomes" id="UP000618051">
    <property type="component" value="Unassembled WGS sequence"/>
</dbReference>
<evidence type="ECO:0000256" key="2">
    <source>
        <dbReference type="ARBA" id="ARBA00022737"/>
    </source>
</evidence>
<feature type="repeat" description="Filamin" evidence="3">
    <location>
        <begin position="117"/>
        <end position="211"/>
    </location>
</feature>
<organism evidence="5">
    <name type="scientific">Lamprotornis superbus</name>
    <dbReference type="NCBI Taxonomy" id="245042"/>
    <lineage>
        <taxon>Eukaryota</taxon>
        <taxon>Metazoa</taxon>
        <taxon>Chordata</taxon>
        <taxon>Craniata</taxon>
        <taxon>Vertebrata</taxon>
        <taxon>Euteleostomi</taxon>
        <taxon>Archelosauria</taxon>
        <taxon>Archosauria</taxon>
        <taxon>Dinosauria</taxon>
        <taxon>Saurischia</taxon>
        <taxon>Theropoda</taxon>
        <taxon>Coelurosauria</taxon>
        <taxon>Aves</taxon>
        <taxon>Neognathae</taxon>
        <taxon>Neoaves</taxon>
        <taxon>Telluraves</taxon>
        <taxon>Australaves</taxon>
        <taxon>Passeriformes</taxon>
        <taxon>Sturnidae</taxon>
        <taxon>Lamprotornis</taxon>
    </lineage>
</organism>
<dbReference type="GO" id="GO:0030036">
    <property type="term" value="P:actin cytoskeleton organization"/>
    <property type="evidence" value="ECO:0007669"/>
    <property type="project" value="InterPro"/>
</dbReference>
<proteinExistence type="inferred from homology"/>
<dbReference type="PANTHER" id="PTHR38537">
    <property type="entry name" value="JITTERBUG, ISOFORM N"/>
    <property type="match status" value="1"/>
</dbReference>
<dbReference type="EMBL" id="JADDUC010000261">
    <property type="protein sequence ID" value="KAG0114818.1"/>
    <property type="molecule type" value="Genomic_DNA"/>
</dbReference>
<dbReference type="InterPro" id="IPR017868">
    <property type="entry name" value="Filamin/ABP280_repeat-like"/>
</dbReference>
<evidence type="ECO:0000256" key="1">
    <source>
        <dbReference type="ARBA" id="ARBA00009238"/>
    </source>
</evidence>
<accession>A0A835NGR8</accession>
<dbReference type="InterPro" id="IPR044801">
    <property type="entry name" value="Filamin"/>
</dbReference>
<dbReference type="GO" id="GO:0051015">
    <property type="term" value="F:actin filament binding"/>
    <property type="evidence" value="ECO:0007669"/>
    <property type="project" value="InterPro"/>
</dbReference>
<reference evidence="6" key="3">
    <citation type="submission" date="2022-01" db="EMBL/GenBank/DDBJ databases">
        <authorList>
            <person name="Rubenstein D.R."/>
        </authorList>
    </citation>
    <scope>NUCLEOTIDE SEQUENCE</scope>
    <source>
        <strain evidence="6">SS15</strain>
        <tissue evidence="6">Liver</tissue>
    </source>
</reference>
<dbReference type="OrthoDB" id="18853at2759"/>
<gene>
    <name evidence="6" type="ORF">IHE44_0012723</name>
    <name evidence="5" type="ORF">IHE44_007188</name>
</gene>
<feature type="chain" id="PRO_5032394234" evidence="4">
    <location>
        <begin position="20"/>
        <end position="311"/>
    </location>
</feature>